<dbReference type="InParanoid" id="A0A1V9XXW0"/>
<evidence type="ECO:0000259" key="4">
    <source>
        <dbReference type="PROSITE" id="PS50102"/>
    </source>
</evidence>
<dbReference type="PROSITE" id="PS50102">
    <property type="entry name" value="RRM"/>
    <property type="match status" value="1"/>
</dbReference>
<dbReference type="GO" id="GO:0003729">
    <property type="term" value="F:mRNA binding"/>
    <property type="evidence" value="ECO:0007669"/>
    <property type="project" value="UniProtKB-ARBA"/>
</dbReference>
<evidence type="ECO:0000256" key="1">
    <source>
        <dbReference type="ARBA" id="ARBA00022737"/>
    </source>
</evidence>
<dbReference type="InterPro" id="IPR000504">
    <property type="entry name" value="RRM_dom"/>
</dbReference>
<dbReference type="EMBL" id="MNPL01002331">
    <property type="protein sequence ID" value="OQR78357.1"/>
    <property type="molecule type" value="Genomic_DNA"/>
</dbReference>
<sequence length="194" mass="20873">MSGCTPVQNAQGVAGGSGQLLVHNLLGQLIGSTQSTSCSAPLSLGAMPTCSVPVTGQPHNYQPSSTMAQQNDSSLPSKYQQQIPPALAHHLASLNNPAGKQIEGPEGSNLFIYHLPQDFSDDDMVQLFMPFGEVISAKVFIDKHTQLSKCFGFVSYSNAIHAQAAIKALNGFQIGAKRLKVQLKRSKRPEHQRY</sequence>
<evidence type="ECO:0000313" key="6">
    <source>
        <dbReference type="Proteomes" id="UP000192247"/>
    </source>
</evidence>
<dbReference type="AlphaFoldDB" id="A0A1V9XXW0"/>
<reference evidence="5 6" key="1">
    <citation type="journal article" date="2017" name="Gigascience">
        <title>Draft genome of the honey bee ectoparasitic mite, Tropilaelaps mercedesae, is shaped by the parasitic life history.</title>
        <authorList>
            <person name="Dong X."/>
            <person name="Armstrong S.D."/>
            <person name="Xia D."/>
            <person name="Makepeace B.L."/>
            <person name="Darby A.C."/>
            <person name="Kadowaki T."/>
        </authorList>
    </citation>
    <scope>NUCLEOTIDE SEQUENCE [LARGE SCALE GENOMIC DNA]</scope>
    <source>
        <strain evidence="5">Wuxi-XJTLU</strain>
    </source>
</reference>
<dbReference type="GO" id="GO:0005737">
    <property type="term" value="C:cytoplasm"/>
    <property type="evidence" value="ECO:0007669"/>
    <property type="project" value="UniProtKB-ARBA"/>
</dbReference>
<dbReference type="Gene3D" id="3.30.70.330">
    <property type="match status" value="1"/>
</dbReference>
<feature type="domain" description="RRM" evidence="4">
    <location>
        <begin position="108"/>
        <end position="186"/>
    </location>
</feature>
<dbReference type="InterPro" id="IPR035979">
    <property type="entry name" value="RBD_domain_sf"/>
</dbReference>
<dbReference type="PANTHER" id="PTHR10352">
    <property type="entry name" value="EUKARYOTIC TRANSLATION INITIATION FACTOR 3 SUBUNIT G"/>
    <property type="match status" value="1"/>
</dbReference>
<proteinExistence type="predicted"/>
<keyword evidence="6" id="KW-1185">Reference proteome</keyword>
<name>A0A1V9XXW0_9ACAR</name>
<dbReference type="FunFam" id="3.30.70.330:FF:000383">
    <property type="entry name" value="Sex lethal, isoform D"/>
    <property type="match status" value="1"/>
</dbReference>
<keyword evidence="2 3" id="KW-0694">RNA-binding</keyword>
<keyword evidence="1" id="KW-0677">Repeat</keyword>
<accession>A0A1V9XXW0</accession>
<dbReference type="GO" id="GO:0009967">
    <property type="term" value="P:positive regulation of signal transduction"/>
    <property type="evidence" value="ECO:0007669"/>
    <property type="project" value="UniProtKB-ARBA"/>
</dbReference>
<comment type="caution">
    <text evidence="5">The sequence shown here is derived from an EMBL/GenBank/DDBJ whole genome shotgun (WGS) entry which is preliminary data.</text>
</comment>
<protein>
    <recommendedName>
        <fullName evidence="4">RRM domain-containing protein</fullName>
    </recommendedName>
</protein>
<evidence type="ECO:0000256" key="2">
    <source>
        <dbReference type="ARBA" id="ARBA00022884"/>
    </source>
</evidence>
<dbReference type="OrthoDB" id="6515658at2759"/>
<gene>
    <name evidence="5" type="ORF">BIW11_00314</name>
</gene>
<dbReference type="SUPFAM" id="SSF54928">
    <property type="entry name" value="RNA-binding domain, RBD"/>
    <property type="match status" value="1"/>
</dbReference>
<organism evidence="5 6">
    <name type="scientific">Tropilaelaps mercedesae</name>
    <dbReference type="NCBI Taxonomy" id="418985"/>
    <lineage>
        <taxon>Eukaryota</taxon>
        <taxon>Metazoa</taxon>
        <taxon>Ecdysozoa</taxon>
        <taxon>Arthropoda</taxon>
        <taxon>Chelicerata</taxon>
        <taxon>Arachnida</taxon>
        <taxon>Acari</taxon>
        <taxon>Parasitiformes</taxon>
        <taxon>Mesostigmata</taxon>
        <taxon>Gamasina</taxon>
        <taxon>Dermanyssoidea</taxon>
        <taxon>Laelapidae</taxon>
        <taxon>Tropilaelaps</taxon>
    </lineage>
</organism>
<dbReference type="GO" id="GO:0010629">
    <property type="term" value="P:negative regulation of gene expression"/>
    <property type="evidence" value="ECO:0007669"/>
    <property type="project" value="UniProtKB-ARBA"/>
</dbReference>
<dbReference type="SMART" id="SM00360">
    <property type="entry name" value="RRM"/>
    <property type="match status" value="1"/>
</dbReference>
<dbReference type="InterPro" id="IPR012677">
    <property type="entry name" value="Nucleotide-bd_a/b_plait_sf"/>
</dbReference>
<dbReference type="Proteomes" id="UP000192247">
    <property type="component" value="Unassembled WGS sequence"/>
</dbReference>
<evidence type="ECO:0000313" key="5">
    <source>
        <dbReference type="EMBL" id="OQR78357.1"/>
    </source>
</evidence>
<dbReference type="FunCoup" id="A0A1V9XXW0">
    <property type="interactions" value="40"/>
</dbReference>
<dbReference type="Pfam" id="PF00076">
    <property type="entry name" value="RRM_1"/>
    <property type="match status" value="1"/>
</dbReference>
<evidence type="ECO:0000256" key="3">
    <source>
        <dbReference type="PROSITE-ProRule" id="PRU00176"/>
    </source>
</evidence>
<dbReference type="STRING" id="418985.A0A1V9XXW0"/>